<dbReference type="EMBL" id="OOIL02003256">
    <property type="protein sequence ID" value="VFQ86672.1"/>
    <property type="molecule type" value="Genomic_DNA"/>
</dbReference>
<dbReference type="OrthoDB" id="1701885at2759"/>
<feature type="compositionally biased region" description="Basic and acidic residues" evidence="2">
    <location>
        <begin position="30"/>
        <end position="42"/>
    </location>
</feature>
<dbReference type="AlphaFoldDB" id="A0A484MD19"/>
<dbReference type="InterPro" id="IPR040348">
    <property type="entry name" value="POLAR-like"/>
</dbReference>
<gene>
    <name evidence="3" type="ORF">CCAM_LOCUS28448</name>
</gene>
<organism evidence="3 4">
    <name type="scientific">Cuscuta campestris</name>
    <dbReference type="NCBI Taxonomy" id="132261"/>
    <lineage>
        <taxon>Eukaryota</taxon>
        <taxon>Viridiplantae</taxon>
        <taxon>Streptophyta</taxon>
        <taxon>Embryophyta</taxon>
        <taxon>Tracheophyta</taxon>
        <taxon>Spermatophyta</taxon>
        <taxon>Magnoliopsida</taxon>
        <taxon>eudicotyledons</taxon>
        <taxon>Gunneridae</taxon>
        <taxon>Pentapetalae</taxon>
        <taxon>asterids</taxon>
        <taxon>lamiids</taxon>
        <taxon>Solanales</taxon>
        <taxon>Convolvulaceae</taxon>
        <taxon>Cuscuteae</taxon>
        <taxon>Cuscuta</taxon>
        <taxon>Cuscuta subgen. Grammica</taxon>
        <taxon>Cuscuta sect. Cleistogrammica</taxon>
    </lineage>
</organism>
<feature type="region of interest" description="Disordered" evidence="2">
    <location>
        <begin position="30"/>
        <end position="51"/>
    </location>
</feature>
<dbReference type="PANTHER" id="PTHR33476">
    <property type="entry name" value="EMB|CAB62613.1"/>
    <property type="match status" value="1"/>
</dbReference>
<keyword evidence="4" id="KW-1185">Reference proteome</keyword>
<evidence type="ECO:0000256" key="2">
    <source>
        <dbReference type="SAM" id="MobiDB-lite"/>
    </source>
</evidence>
<dbReference type="PANTHER" id="PTHR33476:SF7">
    <property type="entry name" value="EMB|CAB62613.1"/>
    <property type="match status" value="1"/>
</dbReference>
<evidence type="ECO:0000313" key="4">
    <source>
        <dbReference type="Proteomes" id="UP000595140"/>
    </source>
</evidence>
<feature type="compositionally biased region" description="Acidic residues" evidence="2">
    <location>
        <begin position="544"/>
        <end position="559"/>
    </location>
</feature>
<dbReference type="GO" id="GO:0008356">
    <property type="term" value="P:asymmetric cell division"/>
    <property type="evidence" value="ECO:0007669"/>
    <property type="project" value="InterPro"/>
</dbReference>
<reference evidence="3 4" key="1">
    <citation type="submission" date="2018-04" db="EMBL/GenBank/DDBJ databases">
        <authorList>
            <person name="Vogel A."/>
        </authorList>
    </citation>
    <scope>NUCLEOTIDE SEQUENCE [LARGE SCALE GENOMIC DNA]</scope>
</reference>
<proteinExistence type="predicted"/>
<feature type="region of interest" description="Disordered" evidence="2">
    <location>
        <begin position="535"/>
        <end position="561"/>
    </location>
</feature>
<sequence length="594" mass="67789">MDVWFVAAVAAAGYISWKDLLRGKKSFVDSPRETSGELKHNSSQDAPQAFDNTRETFDDGNVSYMEKELGGSLSEQKLQGYKGRAQLSVHQEMSFYGHRTGKNRRRTIKPLTSLENCLVAHLIQERSEMEEYIFGSVSLHPTPIPFLVTDGSAVISRSSGESCGMQVGNELDKLQKGIIIPQEKTIYGVPQLPNFLSADVQRKARASKKGRVRIFQNSRRKMNCKHHHPRGLSSEAFLLSLGMHVVFFSSVLAHKKEIEKLNHILKQTNYLVQDLQDELEMKESLTVKELAPEDYESEYIRIDAYNNDRLRSLSPQQNSNKTSSEYYAEECDYKHRYDEEPMSKIAAELEVELERLEQNMNSTPMAGRYTEPIELDPGFVLDSVGDEYAYDRMEGAHSGEYNHEGENSTPPSANYAVSPRELTLRLHEVIESQLQERVRELEAALENSQRKARCIEEEEEEEEEEEAIHSWRELSGSPEYLDLNIDGGTVVDAYIETSHDELSTRIKSEEDEIQMPRDHDDLYQIQLPRHHDDLYQSRMNDVGGGDDDDGDGDDGDGDEMDKLLEHIVERARKIGYPAKFCAQRALLPIDENER</sequence>
<feature type="coiled-coil region" evidence="1">
    <location>
        <begin position="431"/>
        <end position="465"/>
    </location>
</feature>
<evidence type="ECO:0000313" key="3">
    <source>
        <dbReference type="EMBL" id="VFQ86672.1"/>
    </source>
</evidence>
<keyword evidence="1" id="KW-0175">Coiled coil</keyword>
<name>A0A484MD19_9ASTE</name>
<protein>
    <submittedName>
        <fullName evidence="3">Uncharacterized protein</fullName>
    </submittedName>
</protein>
<accession>A0A484MD19</accession>
<evidence type="ECO:0000256" key="1">
    <source>
        <dbReference type="SAM" id="Coils"/>
    </source>
</evidence>
<dbReference type="Proteomes" id="UP000595140">
    <property type="component" value="Unassembled WGS sequence"/>
</dbReference>